<protein>
    <submittedName>
        <fullName evidence="1">Uncharacterized protein</fullName>
    </submittedName>
</protein>
<keyword evidence="2" id="KW-1185">Reference proteome</keyword>
<dbReference type="RefSeq" id="WP_126977662.1">
    <property type="nucleotide sequence ID" value="NZ_PQSP01000001.1"/>
</dbReference>
<reference evidence="1 2" key="1">
    <citation type="submission" date="2018-01" db="EMBL/GenBank/DDBJ databases">
        <title>Saezia sanguinis gen. nov., sp. nov., in the order Burkholderiales isolated from human blood.</title>
        <authorList>
            <person name="Medina-Pascual M.J."/>
            <person name="Valdezate S."/>
            <person name="Monzon S."/>
            <person name="Cuesta I."/>
            <person name="Carrasco G."/>
            <person name="Villalon P."/>
            <person name="Saez-Nieto J.A."/>
        </authorList>
    </citation>
    <scope>NUCLEOTIDE SEQUENCE [LARGE SCALE GENOMIC DNA]</scope>
    <source>
        <strain evidence="1 2">CNM695-12</strain>
    </source>
</reference>
<evidence type="ECO:0000313" key="2">
    <source>
        <dbReference type="Proteomes" id="UP000286947"/>
    </source>
</evidence>
<accession>A0A433SGM8</accession>
<name>A0A433SGM8_9BURK</name>
<sequence>MRNRQSSLNTFLEQLYQIEKSLDGLDLLAYSVSREYDGNKFPEQKKLAADTLENLMLAATHETASQIGFLRRGIETLAQLIDFRERYARFSDQELAQILDGHLSIHAKNAFAKRFESIEKMIAELDSLKQDWNQTFANKSYGQIKKQLGLVGAE</sequence>
<comment type="caution">
    <text evidence="1">The sequence shown here is derived from an EMBL/GenBank/DDBJ whole genome shotgun (WGS) entry which is preliminary data.</text>
</comment>
<dbReference type="AlphaFoldDB" id="A0A433SGM8"/>
<evidence type="ECO:0000313" key="1">
    <source>
        <dbReference type="EMBL" id="RUS67903.1"/>
    </source>
</evidence>
<proteinExistence type="predicted"/>
<gene>
    <name evidence="1" type="ORF">CUZ56_00384</name>
</gene>
<dbReference type="EMBL" id="PQSP01000001">
    <property type="protein sequence ID" value="RUS67903.1"/>
    <property type="molecule type" value="Genomic_DNA"/>
</dbReference>
<organism evidence="1 2">
    <name type="scientific">Saezia sanguinis</name>
    <dbReference type="NCBI Taxonomy" id="1965230"/>
    <lineage>
        <taxon>Bacteria</taxon>
        <taxon>Pseudomonadati</taxon>
        <taxon>Pseudomonadota</taxon>
        <taxon>Betaproteobacteria</taxon>
        <taxon>Burkholderiales</taxon>
        <taxon>Saeziaceae</taxon>
        <taxon>Saezia</taxon>
    </lineage>
</organism>
<dbReference type="Proteomes" id="UP000286947">
    <property type="component" value="Unassembled WGS sequence"/>
</dbReference>